<dbReference type="EMBL" id="BAABBF010000001">
    <property type="protein sequence ID" value="GAA3693935.1"/>
    <property type="molecule type" value="Genomic_DNA"/>
</dbReference>
<organism evidence="3 4">
    <name type="scientific">Sphingomonas cynarae</name>
    <dbReference type="NCBI Taxonomy" id="930197"/>
    <lineage>
        <taxon>Bacteria</taxon>
        <taxon>Pseudomonadati</taxon>
        <taxon>Pseudomonadota</taxon>
        <taxon>Alphaproteobacteria</taxon>
        <taxon>Sphingomonadales</taxon>
        <taxon>Sphingomonadaceae</taxon>
        <taxon>Sphingomonas</taxon>
    </lineage>
</organism>
<dbReference type="InterPro" id="IPR011105">
    <property type="entry name" value="Cell_wall_hydrolase_SleB"/>
</dbReference>
<sequence length="204" mass="21761">MAFAVLAALGSAHVAMAAMPDSVTRFATAPIIGADEDQATTREGTTQDGIVFRPAVATIANDTLGAVRLDTGPDDIAADETDDEPDLDRREVECMAKVIVHEAGNQPYRGQMAVAQVIRTRMKSGGFGDSACAVVKQRGQFFDVDSYQPSRTGQRWNIAVEIATDTLQGEGDEVVPGALFFHSAGASMPTRTRVAQIAGHTFYR</sequence>
<feature type="signal peptide" evidence="1">
    <location>
        <begin position="1"/>
        <end position="17"/>
    </location>
</feature>
<evidence type="ECO:0000259" key="2">
    <source>
        <dbReference type="Pfam" id="PF07486"/>
    </source>
</evidence>
<name>A0ABP7CSP6_9SPHN</name>
<comment type="caution">
    <text evidence="3">The sequence shown here is derived from an EMBL/GenBank/DDBJ whole genome shotgun (WGS) entry which is preliminary data.</text>
</comment>
<feature type="domain" description="Cell wall hydrolase SleB" evidence="2">
    <location>
        <begin position="106"/>
        <end position="203"/>
    </location>
</feature>
<keyword evidence="4" id="KW-1185">Reference proteome</keyword>
<dbReference type="InterPro" id="IPR042047">
    <property type="entry name" value="SleB_dom1"/>
</dbReference>
<dbReference type="Pfam" id="PF07486">
    <property type="entry name" value="Hydrolase_2"/>
    <property type="match status" value="1"/>
</dbReference>
<evidence type="ECO:0000313" key="3">
    <source>
        <dbReference type="EMBL" id="GAA3693935.1"/>
    </source>
</evidence>
<dbReference type="Gene3D" id="1.10.10.2520">
    <property type="entry name" value="Cell wall hydrolase SleB, domain 1"/>
    <property type="match status" value="1"/>
</dbReference>
<protein>
    <recommendedName>
        <fullName evidence="2">Cell wall hydrolase SleB domain-containing protein</fullName>
    </recommendedName>
</protein>
<evidence type="ECO:0000256" key="1">
    <source>
        <dbReference type="SAM" id="SignalP"/>
    </source>
</evidence>
<proteinExistence type="predicted"/>
<accession>A0ABP7CSP6</accession>
<gene>
    <name evidence="3" type="ORF">GCM10022268_00980</name>
</gene>
<reference evidence="4" key="1">
    <citation type="journal article" date="2019" name="Int. J. Syst. Evol. Microbiol.">
        <title>The Global Catalogue of Microorganisms (GCM) 10K type strain sequencing project: providing services to taxonomists for standard genome sequencing and annotation.</title>
        <authorList>
            <consortium name="The Broad Institute Genomics Platform"/>
            <consortium name="The Broad Institute Genome Sequencing Center for Infectious Disease"/>
            <person name="Wu L."/>
            <person name="Ma J."/>
        </authorList>
    </citation>
    <scope>NUCLEOTIDE SEQUENCE [LARGE SCALE GENOMIC DNA]</scope>
    <source>
        <strain evidence="4">JCM 17498</strain>
    </source>
</reference>
<dbReference type="Proteomes" id="UP001500523">
    <property type="component" value="Unassembled WGS sequence"/>
</dbReference>
<dbReference type="RefSeq" id="WP_344691217.1">
    <property type="nucleotide sequence ID" value="NZ_BAABBF010000001.1"/>
</dbReference>
<feature type="chain" id="PRO_5046616825" description="Cell wall hydrolase SleB domain-containing protein" evidence="1">
    <location>
        <begin position="18"/>
        <end position="204"/>
    </location>
</feature>
<evidence type="ECO:0000313" key="4">
    <source>
        <dbReference type="Proteomes" id="UP001500523"/>
    </source>
</evidence>
<keyword evidence="1" id="KW-0732">Signal</keyword>